<organism evidence="1 2">
    <name type="scientific">Molossus molossus</name>
    <name type="common">Pallas' mastiff bat</name>
    <name type="synonym">Vespertilio molossus</name>
    <dbReference type="NCBI Taxonomy" id="27622"/>
    <lineage>
        <taxon>Eukaryota</taxon>
        <taxon>Metazoa</taxon>
        <taxon>Chordata</taxon>
        <taxon>Craniata</taxon>
        <taxon>Vertebrata</taxon>
        <taxon>Euteleostomi</taxon>
        <taxon>Mammalia</taxon>
        <taxon>Eutheria</taxon>
        <taxon>Laurasiatheria</taxon>
        <taxon>Chiroptera</taxon>
        <taxon>Yangochiroptera</taxon>
        <taxon>Molossidae</taxon>
        <taxon>Molossus</taxon>
    </lineage>
</organism>
<dbReference type="Proteomes" id="UP000550707">
    <property type="component" value="Unassembled WGS sequence"/>
</dbReference>
<keyword evidence="2" id="KW-1185">Reference proteome</keyword>
<evidence type="ECO:0000313" key="1">
    <source>
        <dbReference type="EMBL" id="KAF6477932.1"/>
    </source>
</evidence>
<reference evidence="1 2" key="1">
    <citation type="journal article" date="2020" name="Nature">
        <title>Six reference-quality genomes reveal evolution of bat adaptations.</title>
        <authorList>
            <person name="Jebb D."/>
            <person name="Huang Z."/>
            <person name="Pippel M."/>
            <person name="Hughes G.M."/>
            <person name="Lavrichenko K."/>
            <person name="Devanna P."/>
            <person name="Winkler S."/>
            <person name="Jermiin L.S."/>
            <person name="Skirmuntt E.C."/>
            <person name="Katzourakis A."/>
            <person name="Burkitt-Gray L."/>
            <person name="Ray D.A."/>
            <person name="Sullivan K.A.M."/>
            <person name="Roscito J.G."/>
            <person name="Kirilenko B.M."/>
            <person name="Davalos L.M."/>
            <person name="Corthals A.P."/>
            <person name="Power M.L."/>
            <person name="Jones G."/>
            <person name="Ransome R.D."/>
            <person name="Dechmann D.K.N."/>
            <person name="Locatelli A.G."/>
            <person name="Puechmaille S.J."/>
            <person name="Fedrigo O."/>
            <person name="Jarvis E.D."/>
            <person name="Hiller M."/>
            <person name="Vernes S.C."/>
            <person name="Myers E.W."/>
            <person name="Teeling E.C."/>
        </authorList>
    </citation>
    <scope>NUCLEOTIDE SEQUENCE [LARGE SCALE GENOMIC DNA]</scope>
    <source>
        <strain evidence="1">MMolMol1</strain>
        <tissue evidence="1">Muscle</tissue>
    </source>
</reference>
<sequence length="132" mass="14502">MDLQIPQTKILSVAHSPQGSAAQSPSHDSTQWYQFCPFGWHVPFQITSPPPFPQALSSLLCSLAPSGQSRKALEVRIPHATAADICSEELSLVPPQLQLQEARAAGFSWRTWWSSNWLISLRSCGGSVPCHH</sequence>
<name>A0A7J8I1V4_MOLMO</name>
<dbReference type="AlphaFoldDB" id="A0A7J8I1V4"/>
<protein>
    <submittedName>
        <fullName evidence="1">Uncharacterized protein</fullName>
    </submittedName>
</protein>
<dbReference type="InParanoid" id="A0A7J8I1V4"/>
<evidence type="ECO:0000313" key="2">
    <source>
        <dbReference type="Proteomes" id="UP000550707"/>
    </source>
</evidence>
<dbReference type="EMBL" id="JACASF010000005">
    <property type="protein sequence ID" value="KAF6477932.1"/>
    <property type="molecule type" value="Genomic_DNA"/>
</dbReference>
<accession>A0A7J8I1V4</accession>
<comment type="caution">
    <text evidence="1">The sequence shown here is derived from an EMBL/GenBank/DDBJ whole genome shotgun (WGS) entry which is preliminary data.</text>
</comment>
<proteinExistence type="predicted"/>
<gene>
    <name evidence="1" type="ORF">HJG59_010825</name>
</gene>